<sequence length="373" mass="41979">MERWQAGFNDAFALVAGRFAQADSRRRARMYLLGLLSGAERKNSWTLAEQAGDLTPDGMQRLLNFYRWDADAVRDDLRAYVLEHLGDPSGVAVADETGFLKKGTKSAGVQRQYSGTAGRIENCQLGVFLTYTSTKGRALIDRELYLPASWTDDRERCQEAGIDDKVEFATKPMLAQNMLKRLLDSDVEVGWFTADEAYGDNPGLRAWLEQVNLNYVMAVSCDQRFTTPTGPVRADELARSAPRKGWQRLSAGRGSKGHRLYDWLLLDPGADEHLLLVRRSISKPTELAYYICHTSRPVPLAELVRVAGSRWGVEETFQFAKNETGLDHYQVRRYDAWYRHITLSMLAAAFLAVTARAERVRDEKGALEPTSST</sequence>
<proteinExistence type="predicted"/>
<evidence type="ECO:0000313" key="3">
    <source>
        <dbReference type="Proteomes" id="UP000323454"/>
    </source>
</evidence>
<keyword evidence="3" id="KW-1185">Reference proteome</keyword>
<accession>A0A5B2X8G3</accession>
<dbReference type="AlphaFoldDB" id="A0A5B2X8G3"/>
<gene>
    <name evidence="2" type="ORF">F0L68_20815</name>
</gene>
<dbReference type="NCBIfam" id="NF033540">
    <property type="entry name" value="transpos_IS701"/>
    <property type="match status" value="1"/>
</dbReference>
<dbReference type="SUPFAM" id="SSF53098">
    <property type="entry name" value="Ribonuclease H-like"/>
    <property type="match status" value="1"/>
</dbReference>
<dbReference type="PANTHER" id="PTHR33627">
    <property type="entry name" value="TRANSPOSASE"/>
    <property type="match status" value="1"/>
</dbReference>
<name>A0A5B2X8G3_9PSEU</name>
<dbReference type="OrthoDB" id="4954307at2"/>
<evidence type="ECO:0000313" key="2">
    <source>
        <dbReference type="EMBL" id="KAA2259564.1"/>
    </source>
</evidence>
<dbReference type="Proteomes" id="UP000323454">
    <property type="component" value="Unassembled WGS sequence"/>
</dbReference>
<organism evidence="2 3">
    <name type="scientific">Solihabitans fulvus</name>
    <dbReference type="NCBI Taxonomy" id="1892852"/>
    <lineage>
        <taxon>Bacteria</taxon>
        <taxon>Bacillati</taxon>
        <taxon>Actinomycetota</taxon>
        <taxon>Actinomycetes</taxon>
        <taxon>Pseudonocardiales</taxon>
        <taxon>Pseudonocardiaceae</taxon>
        <taxon>Solihabitans</taxon>
    </lineage>
</organism>
<dbReference type="EMBL" id="VUOB01000038">
    <property type="protein sequence ID" value="KAA2259564.1"/>
    <property type="molecule type" value="Genomic_DNA"/>
</dbReference>
<dbReference type="Pfam" id="PF13546">
    <property type="entry name" value="DDE_5"/>
    <property type="match status" value="1"/>
</dbReference>
<evidence type="ECO:0000259" key="1">
    <source>
        <dbReference type="Pfam" id="PF13546"/>
    </source>
</evidence>
<protein>
    <submittedName>
        <fullName evidence="2">IS701 family transposase</fullName>
    </submittedName>
</protein>
<feature type="domain" description="Transposase IS701-like DDE" evidence="1">
    <location>
        <begin position="18"/>
        <end position="248"/>
    </location>
</feature>
<comment type="caution">
    <text evidence="2">The sequence shown here is derived from an EMBL/GenBank/DDBJ whole genome shotgun (WGS) entry which is preliminary data.</text>
</comment>
<dbReference type="InterPro" id="IPR012337">
    <property type="entry name" value="RNaseH-like_sf"/>
</dbReference>
<dbReference type="InterPro" id="IPR039365">
    <property type="entry name" value="IS701-like"/>
</dbReference>
<reference evidence="2 3" key="1">
    <citation type="submission" date="2019-09" db="EMBL/GenBank/DDBJ databases">
        <title>Goodfellowia gen. nov., a new genus of the Pseudonocardineae related to Actinoalloteichus, containing Goodfellowia coeruleoviolacea gen. nov., comb. nov. gen. nov., comb. nov.</title>
        <authorList>
            <person name="Labeda D."/>
        </authorList>
    </citation>
    <scope>NUCLEOTIDE SEQUENCE [LARGE SCALE GENOMIC DNA]</scope>
    <source>
        <strain evidence="2 3">AN110305</strain>
    </source>
</reference>
<dbReference type="InterPro" id="IPR038721">
    <property type="entry name" value="IS701-like_DDE_dom"/>
</dbReference>
<reference evidence="2 3" key="2">
    <citation type="submission" date="2019-09" db="EMBL/GenBank/DDBJ databases">
        <authorList>
            <person name="Jin C."/>
        </authorList>
    </citation>
    <scope>NUCLEOTIDE SEQUENCE [LARGE SCALE GENOMIC DNA]</scope>
    <source>
        <strain evidence="2 3">AN110305</strain>
    </source>
</reference>
<dbReference type="PANTHER" id="PTHR33627:SF1">
    <property type="entry name" value="TRANSPOSASE"/>
    <property type="match status" value="1"/>
</dbReference>